<feature type="region of interest" description="Disordered" evidence="4">
    <location>
        <begin position="177"/>
        <end position="224"/>
    </location>
</feature>
<dbReference type="InterPro" id="IPR008965">
    <property type="entry name" value="CBM2/CBM3_carb-bd_dom_sf"/>
</dbReference>
<evidence type="ECO:0000256" key="2">
    <source>
        <dbReference type="ARBA" id="ARBA00022525"/>
    </source>
</evidence>
<dbReference type="RefSeq" id="WP_226392238.1">
    <property type="nucleotide sequence ID" value="NZ_JADCKB010000006.1"/>
</dbReference>
<keyword evidence="3" id="KW-0677">Repeat</keyword>
<keyword evidence="2" id="KW-0964">Secreted</keyword>
<evidence type="ECO:0000256" key="1">
    <source>
        <dbReference type="ARBA" id="ARBA00004613"/>
    </source>
</evidence>
<evidence type="ECO:0000256" key="3">
    <source>
        <dbReference type="ARBA" id="ARBA00022737"/>
    </source>
</evidence>
<sequence length="429" mass="47007">MLKRIVSLLTAFLFFGTAVGAETSLLPGEETYLLPQETDSDYALEVQIPVDQFYPGDEIYVCYSLSDIKSVYGMELCFSYDDDIFSYQSIETFADNKKNPVNILQQEPGKILLACSVTGEEAGADTEHLCTLTLTAKKAGSGNIILSSAKIVQNDLTWQNFIDINICTSITVKDYPQEITPSPGGGGGSRPSGSGSVRPSGGGSITVPSGTTTTAEKPVPTEIPEIETDLQKDLIFSDLTSFEWAEEAIVSLCDKGIVSGYEDGNFRPAQPITRAEAVKLILLSLSMEKYDEKEISFTDVKKDDWYYTYITKAAALGIIHGYTDGKCAPENQITREEFAAMLMRSINVKGYNLTPKRLNINFSDEEEISDYAVGYIDFLYTAEIMSGDTDGRFRPKDPLGRAEAAVSLFRLLSAEANADAEESTEENQV</sequence>
<comment type="caution">
    <text evidence="7">The sequence shown here is derived from an EMBL/GenBank/DDBJ whole genome shotgun (WGS) entry which is preliminary data.</text>
</comment>
<name>A0A9D5M308_9FIRM</name>
<gene>
    <name evidence="7" type="ORF">INF28_04290</name>
</gene>
<dbReference type="PROSITE" id="PS51272">
    <property type="entry name" value="SLH"/>
    <property type="match status" value="3"/>
</dbReference>
<evidence type="ECO:0000313" key="8">
    <source>
        <dbReference type="Proteomes" id="UP000806542"/>
    </source>
</evidence>
<comment type="subcellular location">
    <subcellularLocation>
        <location evidence="1">Secreted</location>
    </subcellularLocation>
</comment>
<dbReference type="EMBL" id="JADCKB010000006">
    <property type="protein sequence ID" value="MBE5039680.1"/>
    <property type="molecule type" value="Genomic_DNA"/>
</dbReference>
<keyword evidence="5" id="KW-0732">Signal</keyword>
<dbReference type="CDD" id="cd08547">
    <property type="entry name" value="Type_II_cohesin"/>
    <property type="match status" value="1"/>
</dbReference>
<dbReference type="PANTHER" id="PTHR43308">
    <property type="entry name" value="OUTER MEMBRANE PROTEIN ALPHA-RELATED"/>
    <property type="match status" value="1"/>
</dbReference>
<evidence type="ECO:0000313" key="7">
    <source>
        <dbReference type="EMBL" id="MBE5039680.1"/>
    </source>
</evidence>
<dbReference type="GO" id="GO:0005576">
    <property type="term" value="C:extracellular region"/>
    <property type="evidence" value="ECO:0007669"/>
    <property type="project" value="UniProtKB-SubCell"/>
</dbReference>
<feature type="signal peptide" evidence="5">
    <location>
        <begin position="1"/>
        <end position="20"/>
    </location>
</feature>
<dbReference type="AlphaFoldDB" id="A0A9D5M308"/>
<dbReference type="GO" id="GO:0000272">
    <property type="term" value="P:polysaccharide catabolic process"/>
    <property type="evidence" value="ECO:0007669"/>
    <property type="project" value="InterPro"/>
</dbReference>
<dbReference type="InterPro" id="IPR051465">
    <property type="entry name" value="Cell_Envelope_Struct_Comp"/>
</dbReference>
<reference evidence="7" key="1">
    <citation type="submission" date="2020-10" db="EMBL/GenBank/DDBJ databases">
        <title>ChiBAC.</title>
        <authorList>
            <person name="Zenner C."/>
            <person name="Hitch T.C.A."/>
            <person name="Clavel T."/>
        </authorList>
    </citation>
    <scope>NUCLEOTIDE SEQUENCE</scope>
    <source>
        <strain evidence="7">DSM 107454</strain>
    </source>
</reference>
<evidence type="ECO:0000256" key="4">
    <source>
        <dbReference type="SAM" id="MobiDB-lite"/>
    </source>
</evidence>
<protein>
    <submittedName>
        <fullName evidence="7">S-layer homology domain-containing protein</fullName>
    </submittedName>
</protein>
<dbReference type="PANTHER" id="PTHR43308:SF5">
    <property type="entry name" value="S-LAYER PROTEIN _ PEPTIDOGLYCAN ENDO-BETA-N-ACETYLGLUCOSAMINIDASE"/>
    <property type="match status" value="1"/>
</dbReference>
<dbReference type="GO" id="GO:0030246">
    <property type="term" value="F:carbohydrate binding"/>
    <property type="evidence" value="ECO:0007669"/>
    <property type="project" value="InterPro"/>
</dbReference>
<dbReference type="InterPro" id="IPR002102">
    <property type="entry name" value="Cohesin_dom"/>
</dbReference>
<feature type="compositionally biased region" description="Polar residues" evidence="4">
    <location>
        <begin position="206"/>
        <end position="215"/>
    </location>
</feature>
<accession>A0A9D5M308</accession>
<dbReference type="InterPro" id="IPR001119">
    <property type="entry name" value="SLH_dom"/>
</dbReference>
<feature type="domain" description="SLH" evidence="6">
    <location>
        <begin position="359"/>
        <end position="422"/>
    </location>
</feature>
<organism evidence="7 8">
    <name type="scientific">Ructibacterium gallinarum</name>
    <dbReference type="NCBI Taxonomy" id="2779355"/>
    <lineage>
        <taxon>Bacteria</taxon>
        <taxon>Bacillati</taxon>
        <taxon>Bacillota</taxon>
        <taxon>Clostridia</taxon>
        <taxon>Eubacteriales</taxon>
        <taxon>Oscillospiraceae</taxon>
        <taxon>Ructibacterium</taxon>
    </lineage>
</organism>
<dbReference type="Proteomes" id="UP000806542">
    <property type="component" value="Unassembled WGS sequence"/>
</dbReference>
<dbReference type="Pfam" id="PF00963">
    <property type="entry name" value="Cohesin"/>
    <property type="match status" value="1"/>
</dbReference>
<feature type="domain" description="SLH" evidence="6">
    <location>
        <begin position="232"/>
        <end position="292"/>
    </location>
</feature>
<evidence type="ECO:0000256" key="5">
    <source>
        <dbReference type="SAM" id="SignalP"/>
    </source>
</evidence>
<feature type="domain" description="SLH" evidence="6">
    <location>
        <begin position="293"/>
        <end position="356"/>
    </location>
</feature>
<dbReference type="Gene3D" id="2.60.40.680">
    <property type="match status" value="1"/>
</dbReference>
<evidence type="ECO:0000259" key="6">
    <source>
        <dbReference type="PROSITE" id="PS51272"/>
    </source>
</evidence>
<feature type="chain" id="PRO_5039126115" evidence="5">
    <location>
        <begin position="21"/>
        <end position="429"/>
    </location>
</feature>
<keyword evidence="8" id="KW-1185">Reference proteome</keyword>
<dbReference type="Pfam" id="PF00395">
    <property type="entry name" value="SLH"/>
    <property type="match status" value="3"/>
</dbReference>
<dbReference type="SUPFAM" id="SSF49384">
    <property type="entry name" value="Carbohydrate-binding domain"/>
    <property type="match status" value="1"/>
</dbReference>
<proteinExistence type="predicted"/>